<evidence type="ECO:0000256" key="1">
    <source>
        <dbReference type="ARBA" id="ARBA00004496"/>
    </source>
</evidence>
<keyword evidence="9" id="KW-1185">Reference proteome</keyword>
<dbReference type="InterPro" id="IPR000219">
    <property type="entry name" value="DH_dom"/>
</dbReference>
<dbReference type="InterPro" id="IPR035899">
    <property type="entry name" value="DBL_dom_sf"/>
</dbReference>
<dbReference type="Pfam" id="PF16652">
    <property type="entry name" value="PH_13"/>
    <property type="match status" value="1"/>
</dbReference>
<dbReference type="EMBL" id="CAJNOK010016773">
    <property type="protein sequence ID" value="CAF1251601.1"/>
    <property type="molecule type" value="Genomic_DNA"/>
</dbReference>
<dbReference type="SUPFAM" id="SSF48065">
    <property type="entry name" value="DBL homology domain (DH-domain)"/>
    <property type="match status" value="1"/>
</dbReference>
<dbReference type="AlphaFoldDB" id="A0A814TN21"/>
<evidence type="ECO:0000313" key="9">
    <source>
        <dbReference type="Proteomes" id="UP000663829"/>
    </source>
</evidence>
<dbReference type="EMBL" id="CAJOBC010007256">
    <property type="protein sequence ID" value="CAF3925939.1"/>
    <property type="molecule type" value="Genomic_DNA"/>
</dbReference>
<comment type="subcellular location">
    <subcellularLocation>
        <location evidence="1">Cytoplasm</location>
    </subcellularLocation>
</comment>
<evidence type="ECO:0000313" key="7">
    <source>
        <dbReference type="EMBL" id="CAF3925939.1"/>
    </source>
</evidence>
<dbReference type="GO" id="GO:0005737">
    <property type="term" value="C:cytoplasm"/>
    <property type="evidence" value="ECO:0007669"/>
    <property type="project" value="UniProtKB-SubCell"/>
</dbReference>
<dbReference type="EMBL" id="CAJOBA010038325">
    <property type="protein sequence ID" value="CAF4058815.1"/>
    <property type="molecule type" value="Genomic_DNA"/>
</dbReference>
<dbReference type="Gene3D" id="1.20.900.10">
    <property type="entry name" value="Dbl homology (DH) domain"/>
    <property type="match status" value="1"/>
</dbReference>
<sequence>MTKFLTVNMNSIKRQLSLDQMLDRREKTFKKYRALTDHHRSFTPEISPSSPNRRLKHRSTIHHRPSSSHALTAKPQIEFMNNANSNRSSTPVLSTESMTINESTKIDEILCFHLPTMANDYFQYCNSHSQANKSLQNKIDSNEQFRSYLKIFQDTTGGLSLNGYLTKPIQRVTRYPLLIEKILKHTPNNHPDYLPIKQALESARQLTEKINKQISEQESSSRLDWLQQHLAFGNDENSSDGYLLDGLLKFNSVNRYQIQRQLLLHGVIMKVPGGKELLAFLFNNFLLFTIFKSSSSNWQTQIFEQKSNL</sequence>
<dbReference type="Proteomes" id="UP000681722">
    <property type="component" value="Unassembled WGS sequence"/>
</dbReference>
<dbReference type="OrthoDB" id="207120at2759"/>
<dbReference type="PROSITE" id="PS50010">
    <property type="entry name" value="DH_2"/>
    <property type="match status" value="1"/>
</dbReference>
<protein>
    <recommendedName>
        <fullName evidence="4">DH domain-containing protein</fullName>
    </recommendedName>
</protein>
<dbReference type="GO" id="GO:0005085">
    <property type="term" value="F:guanyl-nucleotide exchange factor activity"/>
    <property type="evidence" value="ECO:0007669"/>
    <property type="project" value="InterPro"/>
</dbReference>
<dbReference type="InterPro" id="IPR051480">
    <property type="entry name" value="Endocytic_GEF_Adapter"/>
</dbReference>
<dbReference type="GO" id="GO:0035025">
    <property type="term" value="P:positive regulation of Rho protein signal transduction"/>
    <property type="evidence" value="ECO:0007669"/>
    <property type="project" value="TreeGrafter"/>
</dbReference>
<accession>A0A814TN21</accession>
<evidence type="ECO:0000259" key="4">
    <source>
        <dbReference type="PROSITE" id="PS50010"/>
    </source>
</evidence>
<dbReference type="PANTHER" id="PTHR46006">
    <property type="entry name" value="RHO GUANINE NUCLEOTIDE EXCHANGE FACTOR AT 64C, ISOFORM A"/>
    <property type="match status" value="1"/>
</dbReference>
<dbReference type="Gene3D" id="2.30.29.30">
    <property type="entry name" value="Pleckstrin-homology domain (PH domain)/Phosphotyrosine-binding domain (PTB)"/>
    <property type="match status" value="1"/>
</dbReference>
<organism evidence="5 9">
    <name type="scientific">Didymodactylos carnosus</name>
    <dbReference type="NCBI Taxonomy" id="1234261"/>
    <lineage>
        <taxon>Eukaryota</taxon>
        <taxon>Metazoa</taxon>
        <taxon>Spiralia</taxon>
        <taxon>Gnathifera</taxon>
        <taxon>Rotifera</taxon>
        <taxon>Eurotatoria</taxon>
        <taxon>Bdelloidea</taxon>
        <taxon>Philodinida</taxon>
        <taxon>Philodinidae</taxon>
        <taxon>Didymodactylos</taxon>
    </lineage>
</organism>
<dbReference type="InterPro" id="IPR011993">
    <property type="entry name" value="PH-like_dom_sf"/>
</dbReference>
<proteinExistence type="predicted"/>
<gene>
    <name evidence="5" type="ORF">GPM918_LOCUS21745</name>
    <name evidence="6" type="ORF">OVA965_LOCUS26304</name>
    <name evidence="7" type="ORF">SRO942_LOCUS21743</name>
    <name evidence="8" type="ORF">TMI583_LOCUS27043</name>
</gene>
<evidence type="ECO:0000313" key="5">
    <source>
        <dbReference type="EMBL" id="CAF1162381.1"/>
    </source>
</evidence>
<dbReference type="Proteomes" id="UP000677228">
    <property type="component" value="Unassembled WGS sequence"/>
</dbReference>
<evidence type="ECO:0000256" key="2">
    <source>
        <dbReference type="ARBA" id="ARBA00022490"/>
    </source>
</evidence>
<name>A0A814TN21_9BILA</name>
<dbReference type="PANTHER" id="PTHR46006:SF6">
    <property type="entry name" value="INTERSECTIN-2 ISOFORM X1"/>
    <property type="match status" value="1"/>
</dbReference>
<reference evidence="5" key="1">
    <citation type="submission" date="2021-02" db="EMBL/GenBank/DDBJ databases">
        <authorList>
            <person name="Nowell W R."/>
        </authorList>
    </citation>
    <scope>NUCLEOTIDE SEQUENCE</scope>
</reference>
<evidence type="ECO:0000313" key="6">
    <source>
        <dbReference type="EMBL" id="CAF1251601.1"/>
    </source>
</evidence>
<dbReference type="Proteomes" id="UP000682733">
    <property type="component" value="Unassembled WGS sequence"/>
</dbReference>
<feature type="region of interest" description="Disordered" evidence="3">
    <location>
        <begin position="40"/>
        <end position="69"/>
    </location>
</feature>
<feature type="compositionally biased region" description="Basic residues" evidence="3">
    <location>
        <begin position="53"/>
        <end position="66"/>
    </location>
</feature>
<evidence type="ECO:0000256" key="3">
    <source>
        <dbReference type="SAM" id="MobiDB-lite"/>
    </source>
</evidence>
<dbReference type="Pfam" id="PF00621">
    <property type="entry name" value="RhoGEF"/>
    <property type="match status" value="1"/>
</dbReference>
<evidence type="ECO:0000313" key="8">
    <source>
        <dbReference type="EMBL" id="CAF4058815.1"/>
    </source>
</evidence>
<keyword evidence="2" id="KW-0963">Cytoplasm</keyword>
<dbReference type="SMART" id="SM00325">
    <property type="entry name" value="RhoGEF"/>
    <property type="match status" value="1"/>
</dbReference>
<feature type="domain" description="DH" evidence="4">
    <location>
        <begin position="1"/>
        <end position="213"/>
    </location>
</feature>
<dbReference type="SUPFAM" id="SSF50729">
    <property type="entry name" value="PH domain-like"/>
    <property type="match status" value="1"/>
</dbReference>
<comment type="caution">
    <text evidence="5">The sequence shown here is derived from an EMBL/GenBank/DDBJ whole genome shotgun (WGS) entry which is preliminary data.</text>
</comment>
<dbReference type="InterPro" id="IPR001849">
    <property type="entry name" value="PH_domain"/>
</dbReference>
<dbReference type="EMBL" id="CAJNOQ010007256">
    <property type="protein sequence ID" value="CAF1162381.1"/>
    <property type="molecule type" value="Genomic_DNA"/>
</dbReference>
<dbReference type="Proteomes" id="UP000663829">
    <property type="component" value="Unassembled WGS sequence"/>
</dbReference>